<accession>A0A370TTD2</accession>
<dbReference type="GO" id="GO:0031468">
    <property type="term" value="P:nuclear membrane reassembly"/>
    <property type="evidence" value="ECO:0007669"/>
    <property type="project" value="TreeGrafter"/>
</dbReference>
<dbReference type="Pfam" id="PF14555">
    <property type="entry name" value="UBA_4"/>
    <property type="match status" value="1"/>
</dbReference>
<dbReference type="InterPro" id="IPR036241">
    <property type="entry name" value="NSFL1C_SEP_dom_sf"/>
</dbReference>
<feature type="compositionally biased region" description="Pro residues" evidence="1">
    <location>
        <begin position="209"/>
        <end position="218"/>
    </location>
</feature>
<name>A0A370TTD2_9HELO</name>
<evidence type="ECO:0000313" key="5">
    <source>
        <dbReference type="Proteomes" id="UP000254866"/>
    </source>
</evidence>
<dbReference type="STRING" id="2656787.A0A370TTD2"/>
<keyword evidence="5" id="KW-1185">Reference proteome</keyword>
<evidence type="ECO:0000313" key="4">
    <source>
        <dbReference type="EMBL" id="RDL38748.1"/>
    </source>
</evidence>
<gene>
    <name evidence="4" type="ORF">BP5553_03088</name>
</gene>
<dbReference type="SMART" id="SM00553">
    <property type="entry name" value="SEP"/>
    <property type="match status" value="1"/>
</dbReference>
<sequence>MADNTSHDDLITEFCGLTGASPSDAQQYLSANRWELSGAAAEYFTAQEEGIQGAQEGGEDDPQETEAYTGPRTLDGRPAPAAIPTVASSSRSAAPPRSGGFATLDSLNQSSSTSAGHGHAHDDDDSDDEDFEPEKQPRDLFAGGEKSGLAVQDPSNRSDPRSLVNDILKKARANSARPGGEPSTASASRFRGSGQTLGGDDAPSQTIPDPQPRVPDPGPTQTRTLHIWEDGFSVESGPLHRFDDPQNAADLQMIRQGRAPLHLMGVRPDQPIDVQLVKHEENYKALPKVYKPFSGGGRRLGSPTPGPSTTTTAAPTTSTSMQTTSTAPASAAAPEPEIDSSQPTVSLRIQLANGTRLPARFNTSHTIDDVYQFIERAYPGSSTRPWVLATTFPNKDHTDKSLALSDVVEFKRGGTAVQKWL</sequence>
<dbReference type="PANTHER" id="PTHR23333">
    <property type="entry name" value="UBX DOMAIN CONTAINING PROTEIN"/>
    <property type="match status" value="1"/>
</dbReference>
<dbReference type="Proteomes" id="UP000254866">
    <property type="component" value="Unassembled WGS sequence"/>
</dbReference>
<dbReference type="GO" id="GO:0000045">
    <property type="term" value="P:autophagosome assembly"/>
    <property type="evidence" value="ECO:0007669"/>
    <property type="project" value="TreeGrafter"/>
</dbReference>
<dbReference type="InterPro" id="IPR001012">
    <property type="entry name" value="UBX_dom"/>
</dbReference>
<dbReference type="SMART" id="SM00166">
    <property type="entry name" value="UBX"/>
    <property type="match status" value="1"/>
</dbReference>
<dbReference type="GO" id="GO:0007030">
    <property type="term" value="P:Golgi organization"/>
    <property type="evidence" value="ECO:0007669"/>
    <property type="project" value="TreeGrafter"/>
</dbReference>
<dbReference type="GO" id="GO:0005829">
    <property type="term" value="C:cytosol"/>
    <property type="evidence" value="ECO:0007669"/>
    <property type="project" value="TreeGrafter"/>
</dbReference>
<feature type="compositionally biased region" description="Low complexity" evidence="1">
    <location>
        <begin position="307"/>
        <end position="334"/>
    </location>
</feature>
<comment type="caution">
    <text evidence="4">The sequence shown here is derived from an EMBL/GenBank/DDBJ whole genome shotgun (WGS) entry which is preliminary data.</text>
</comment>
<protein>
    <submittedName>
        <fullName evidence="4">SEP-domain-containing protein</fullName>
    </submittedName>
</protein>
<dbReference type="SUPFAM" id="SSF102848">
    <property type="entry name" value="NSFL1 (p97 ATPase) cofactor p47, SEP domain"/>
    <property type="match status" value="1"/>
</dbReference>
<dbReference type="OrthoDB" id="25887at2759"/>
<dbReference type="InterPro" id="IPR012989">
    <property type="entry name" value="SEP_domain"/>
</dbReference>
<evidence type="ECO:0000259" key="2">
    <source>
        <dbReference type="PROSITE" id="PS50033"/>
    </source>
</evidence>
<dbReference type="GO" id="GO:0043161">
    <property type="term" value="P:proteasome-mediated ubiquitin-dependent protein catabolic process"/>
    <property type="evidence" value="ECO:0007669"/>
    <property type="project" value="TreeGrafter"/>
</dbReference>
<reference evidence="4 5" key="1">
    <citation type="journal article" date="2018" name="IMA Fungus">
        <title>IMA Genome-F 9: Draft genome sequence of Annulohypoxylon stygium, Aspergillus mulundensis, Berkeleyomyces basicola (syn. Thielaviopsis basicola), Ceratocystis smalleyi, two Cercospora beticola strains, Coleophoma cylindrospora, Fusarium fracticaudum, Phialophora cf. hyalina, and Morchella septimelata.</title>
        <authorList>
            <person name="Wingfield B.D."/>
            <person name="Bills G.F."/>
            <person name="Dong Y."/>
            <person name="Huang W."/>
            <person name="Nel W.J."/>
            <person name="Swalarsk-Parry B.S."/>
            <person name="Vaghefi N."/>
            <person name="Wilken P.M."/>
            <person name="An Z."/>
            <person name="de Beer Z.W."/>
            <person name="De Vos L."/>
            <person name="Chen L."/>
            <person name="Duong T.A."/>
            <person name="Gao Y."/>
            <person name="Hammerbacher A."/>
            <person name="Kikkert J.R."/>
            <person name="Li Y."/>
            <person name="Li H."/>
            <person name="Li K."/>
            <person name="Li Q."/>
            <person name="Liu X."/>
            <person name="Ma X."/>
            <person name="Naidoo K."/>
            <person name="Pethybridge S.J."/>
            <person name="Sun J."/>
            <person name="Steenkamp E.T."/>
            <person name="van der Nest M.A."/>
            <person name="van Wyk S."/>
            <person name="Wingfield M.J."/>
            <person name="Xiong C."/>
            <person name="Yue Q."/>
            <person name="Zhang X."/>
        </authorList>
    </citation>
    <scope>NUCLEOTIDE SEQUENCE [LARGE SCALE GENOMIC DNA]</scope>
    <source>
        <strain evidence="4 5">BP 5553</strain>
    </source>
</reference>
<dbReference type="PANTHER" id="PTHR23333:SF20">
    <property type="entry name" value="NSFL1 COFACTOR P47"/>
    <property type="match status" value="1"/>
</dbReference>
<dbReference type="Pfam" id="PF08059">
    <property type="entry name" value="SEP"/>
    <property type="match status" value="1"/>
</dbReference>
<dbReference type="Gene3D" id="3.10.20.90">
    <property type="entry name" value="Phosphatidylinositol 3-kinase Catalytic Subunit, Chain A, domain 1"/>
    <property type="match status" value="1"/>
</dbReference>
<feature type="domain" description="SEP" evidence="3">
    <location>
        <begin position="220"/>
        <end position="284"/>
    </location>
</feature>
<dbReference type="RefSeq" id="XP_031871404.1">
    <property type="nucleotide sequence ID" value="XM_032011711.1"/>
</dbReference>
<dbReference type="Gene3D" id="3.30.420.210">
    <property type="entry name" value="SEP domain"/>
    <property type="match status" value="1"/>
</dbReference>
<dbReference type="GO" id="GO:0061025">
    <property type="term" value="P:membrane fusion"/>
    <property type="evidence" value="ECO:0007669"/>
    <property type="project" value="TreeGrafter"/>
</dbReference>
<evidence type="ECO:0000256" key="1">
    <source>
        <dbReference type="SAM" id="MobiDB-lite"/>
    </source>
</evidence>
<dbReference type="SUPFAM" id="SSF46934">
    <property type="entry name" value="UBA-like"/>
    <property type="match status" value="1"/>
</dbReference>
<dbReference type="PROSITE" id="PS50033">
    <property type="entry name" value="UBX"/>
    <property type="match status" value="1"/>
</dbReference>
<dbReference type="GO" id="GO:0005634">
    <property type="term" value="C:nucleus"/>
    <property type="evidence" value="ECO:0007669"/>
    <property type="project" value="TreeGrafter"/>
</dbReference>
<feature type="compositionally biased region" description="Acidic residues" evidence="1">
    <location>
        <begin position="123"/>
        <end position="132"/>
    </location>
</feature>
<feature type="domain" description="UBX" evidence="2">
    <location>
        <begin position="340"/>
        <end position="406"/>
    </location>
</feature>
<dbReference type="InterPro" id="IPR029071">
    <property type="entry name" value="Ubiquitin-like_domsf"/>
</dbReference>
<dbReference type="FunFam" id="3.30.420.210:FF:000002">
    <property type="entry name" value="UBX domain-containing protein 1"/>
    <property type="match status" value="1"/>
</dbReference>
<dbReference type="PROSITE" id="PS51399">
    <property type="entry name" value="SEP"/>
    <property type="match status" value="1"/>
</dbReference>
<dbReference type="EMBL" id="NPIC01000002">
    <property type="protein sequence ID" value="RDL38748.1"/>
    <property type="molecule type" value="Genomic_DNA"/>
</dbReference>
<dbReference type="GeneID" id="43595937"/>
<dbReference type="GO" id="GO:0043130">
    <property type="term" value="F:ubiquitin binding"/>
    <property type="evidence" value="ECO:0007669"/>
    <property type="project" value="TreeGrafter"/>
</dbReference>
<dbReference type="AlphaFoldDB" id="A0A370TTD2"/>
<feature type="region of interest" description="Disordered" evidence="1">
    <location>
        <begin position="289"/>
        <end position="343"/>
    </location>
</feature>
<feature type="compositionally biased region" description="Low complexity" evidence="1">
    <location>
        <begin position="87"/>
        <end position="98"/>
    </location>
</feature>
<dbReference type="Pfam" id="PF00789">
    <property type="entry name" value="UBX"/>
    <property type="match status" value="1"/>
</dbReference>
<organism evidence="4 5">
    <name type="scientific">Venustampulla echinocandica</name>
    <dbReference type="NCBI Taxonomy" id="2656787"/>
    <lineage>
        <taxon>Eukaryota</taxon>
        <taxon>Fungi</taxon>
        <taxon>Dikarya</taxon>
        <taxon>Ascomycota</taxon>
        <taxon>Pezizomycotina</taxon>
        <taxon>Leotiomycetes</taxon>
        <taxon>Helotiales</taxon>
        <taxon>Pleuroascaceae</taxon>
        <taxon>Venustampulla</taxon>
    </lineage>
</organism>
<dbReference type="SUPFAM" id="SSF54236">
    <property type="entry name" value="Ubiquitin-like"/>
    <property type="match status" value="1"/>
</dbReference>
<dbReference type="InterPro" id="IPR009060">
    <property type="entry name" value="UBA-like_sf"/>
</dbReference>
<feature type="region of interest" description="Disordered" evidence="1">
    <location>
        <begin position="45"/>
        <end position="223"/>
    </location>
</feature>
<proteinExistence type="predicted"/>
<dbReference type="Gene3D" id="1.10.8.10">
    <property type="entry name" value="DNA helicase RuvA subunit, C-terminal domain"/>
    <property type="match status" value="1"/>
</dbReference>
<dbReference type="CDD" id="cd14348">
    <property type="entry name" value="UBA_p47"/>
    <property type="match status" value="1"/>
</dbReference>
<evidence type="ECO:0000259" key="3">
    <source>
        <dbReference type="PROSITE" id="PS51399"/>
    </source>
</evidence>